<dbReference type="Proteomes" id="UP000655588">
    <property type="component" value="Unassembled WGS sequence"/>
</dbReference>
<feature type="domain" description="Methyltransferase type 12" evidence="1">
    <location>
        <begin position="37"/>
        <end position="135"/>
    </location>
</feature>
<dbReference type="PANTHER" id="PTHR43861">
    <property type="entry name" value="TRANS-ACONITATE 2-METHYLTRANSFERASE-RELATED"/>
    <property type="match status" value="1"/>
</dbReference>
<dbReference type="Pfam" id="PF08242">
    <property type="entry name" value="Methyltransf_12"/>
    <property type="match status" value="1"/>
</dbReference>
<reference evidence="2" key="1">
    <citation type="submission" date="2019-11" db="EMBL/GenBank/DDBJ databases">
        <title>The nuclear and mitochondrial genomes of Frieseomelitta varia - a highly eusocial stingless bee (Meliponini) with a permanently sterile worker caste.</title>
        <authorList>
            <person name="Freitas F.C.P."/>
            <person name="Lourenco A.P."/>
            <person name="Nunes F.M.F."/>
            <person name="Paschoal A.R."/>
            <person name="Abreu F.C.P."/>
            <person name="Barbin F.O."/>
            <person name="Bataglia L."/>
            <person name="Cardoso-Junior C.A.M."/>
            <person name="Cervoni M.S."/>
            <person name="Silva S.R."/>
            <person name="Dalarmi F."/>
            <person name="Del Lama M.A."/>
            <person name="Depintor T.S."/>
            <person name="Ferreira K.M."/>
            <person name="Goria P.S."/>
            <person name="Jaskot M.C."/>
            <person name="Lago D.C."/>
            <person name="Luna-Lucena D."/>
            <person name="Moda L.M."/>
            <person name="Nascimento L."/>
            <person name="Pedrino M."/>
            <person name="Rabico F.O."/>
            <person name="Sanches F.C."/>
            <person name="Santos D.E."/>
            <person name="Santos C.G."/>
            <person name="Vieira J."/>
            <person name="Lopes T.F."/>
            <person name="Barchuk A.R."/>
            <person name="Hartfelder K."/>
            <person name="Simoes Z.L.P."/>
            <person name="Bitondi M.M.G."/>
            <person name="Pinheiro D.G."/>
        </authorList>
    </citation>
    <scope>NUCLEOTIDE SEQUENCE</scope>
    <source>
        <strain evidence="2">USP_RPSP 00005682</strain>
        <tissue evidence="2">Whole individual</tissue>
    </source>
</reference>
<name>A0A833RWA4_9HYME</name>
<organism evidence="2 3">
    <name type="scientific">Frieseomelitta varia</name>
    <dbReference type="NCBI Taxonomy" id="561572"/>
    <lineage>
        <taxon>Eukaryota</taxon>
        <taxon>Metazoa</taxon>
        <taxon>Ecdysozoa</taxon>
        <taxon>Arthropoda</taxon>
        <taxon>Hexapoda</taxon>
        <taxon>Insecta</taxon>
        <taxon>Pterygota</taxon>
        <taxon>Neoptera</taxon>
        <taxon>Endopterygota</taxon>
        <taxon>Hymenoptera</taxon>
        <taxon>Apocrita</taxon>
        <taxon>Aculeata</taxon>
        <taxon>Apoidea</taxon>
        <taxon>Anthophila</taxon>
        <taxon>Apidae</taxon>
        <taxon>Frieseomelitta</taxon>
    </lineage>
</organism>
<dbReference type="CDD" id="cd02440">
    <property type="entry name" value="AdoMet_MTases"/>
    <property type="match status" value="1"/>
</dbReference>
<evidence type="ECO:0000313" key="2">
    <source>
        <dbReference type="EMBL" id="KAF3423812.1"/>
    </source>
</evidence>
<dbReference type="EMBL" id="WNWW01000533">
    <property type="protein sequence ID" value="KAF3423812.1"/>
    <property type="molecule type" value="Genomic_DNA"/>
</dbReference>
<dbReference type="InterPro" id="IPR029063">
    <property type="entry name" value="SAM-dependent_MTases_sf"/>
</dbReference>
<dbReference type="Gene3D" id="3.40.50.150">
    <property type="entry name" value="Vaccinia Virus protein VP39"/>
    <property type="match status" value="1"/>
</dbReference>
<comment type="caution">
    <text evidence="2">The sequence shown here is derived from an EMBL/GenBank/DDBJ whole genome shotgun (WGS) entry which is preliminary data.</text>
</comment>
<dbReference type="PANTHER" id="PTHR43861:SF1">
    <property type="entry name" value="TRANS-ACONITATE 2-METHYLTRANSFERASE"/>
    <property type="match status" value="1"/>
</dbReference>
<keyword evidence="3" id="KW-1185">Reference proteome</keyword>
<proteinExistence type="predicted"/>
<sequence length="229" mass="26834">MESAEEYVNSSTSQYRDALDFVEEFKKEMSEMKGRCIDIGCGPGDVSKELILPKLSPDAELVGADISKEMIDHAREKYQNEERLSFIELDIEASILPEDELELYSNVLSFYCIHWCENPRQAFDNIYKLLQPDGKALVMFLAWNNGFDAYVKVYENPKYKVYMQDLSHFVPFFHRCEDSQATLRLMLEDIGFEIIDCSRREKSFVYHNMDMLKRILQSISDNRDLFPVR</sequence>
<dbReference type="InterPro" id="IPR013217">
    <property type="entry name" value="Methyltransf_12"/>
</dbReference>
<accession>A0A833RWA4</accession>
<gene>
    <name evidence="2" type="ORF">E2986_09057</name>
</gene>
<dbReference type="AlphaFoldDB" id="A0A833RWA4"/>
<dbReference type="SUPFAM" id="SSF53335">
    <property type="entry name" value="S-adenosyl-L-methionine-dependent methyltransferases"/>
    <property type="match status" value="1"/>
</dbReference>
<evidence type="ECO:0000313" key="3">
    <source>
        <dbReference type="Proteomes" id="UP000655588"/>
    </source>
</evidence>
<protein>
    <recommendedName>
        <fullName evidence="1">Methyltransferase type 12 domain-containing protein</fullName>
    </recommendedName>
</protein>
<evidence type="ECO:0000259" key="1">
    <source>
        <dbReference type="Pfam" id="PF08242"/>
    </source>
</evidence>